<protein>
    <submittedName>
        <fullName evidence="1">Uncharacterized protein</fullName>
    </submittedName>
</protein>
<dbReference type="AlphaFoldDB" id="A0A931E3N4"/>
<evidence type="ECO:0000313" key="2">
    <source>
        <dbReference type="Proteomes" id="UP000658613"/>
    </source>
</evidence>
<name>A0A931E3N4_9CORY</name>
<gene>
    <name evidence="1" type="ORF">IW254_002185</name>
</gene>
<reference evidence="1" key="1">
    <citation type="submission" date="2020-11" db="EMBL/GenBank/DDBJ databases">
        <title>Sequencing the genomes of 1000 actinobacteria strains.</title>
        <authorList>
            <person name="Klenk H.-P."/>
        </authorList>
    </citation>
    <scope>NUCLEOTIDE SEQUENCE</scope>
    <source>
        <strain evidence="1">DSM 45632</strain>
    </source>
</reference>
<evidence type="ECO:0000313" key="1">
    <source>
        <dbReference type="EMBL" id="MBG6123216.1"/>
    </source>
</evidence>
<organism evidence="1 2">
    <name type="scientific">Corynebacterium aquatimens</name>
    <dbReference type="NCBI Taxonomy" id="1190508"/>
    <lineage>
        <taxon>Bacteria</taxon>
        <taxon>Bacillati</taxon>
        <taxon>Actinomycetota</taxon>
        <taxon>Actinomycetes</taxon>
        <taxon>Mycobacteriales</taxon>
        <taxon>Corynebacteriaceae</taxon>
        <taxon>Corynebacterium</taxon>
    </lineage>
</organism>
<comment type="caution">
    <text evidence="1">The sequence shown here is derived from an EMBL/GenBank/DDBJ whole genome shotgun (WGS) entry which is preliminary data.</text>
</comment>
<accession>A0A931E3N4</accession>
<dbReference type="Proteomes" id="UP000658613">
    <property type="component" value="Unassembled WGS sequence"/>
</dbReference>
<proteinExistence type="predicted"/>
<dbReference type="RefSeq" id="WP_196825464.1">
    <property type="nucleotide sequence ID" value="NZ_CP046980.1"/>
</dbReference>
<sequence>MADEAKDLTGRGVKYTTKTSVGKGECGIRNQEVSYDFTVNGHVLDKQFATNAPLRIEFKPCQRNTYPRPVGSRPIPQLKCNAEVSNTTLQYIQNRKRNEMKRDEIIGSSFSITPGEVQTFKKVFFEIDLGKSDPGLAIDRTFAPELEFEINNRVFKDEFLEGSETAAWWLNVPPAYWAYPNEEIIEKVRAYASEVSPTNDDPFLTSDSNTHKVNVFYADLIKEYIQNELLDGPVKFDQDRKLITFAFDDENGFLSAPKNALGEPFAQYGSDRSDGLDIKFSLKSKEGTVWAPYTGQQTYSIYTRYQTDTDEYKGECLQELSSLPESQLSGVAWGEPIKPVVPRVSGSLCVRL</sequence>
<keyword evidence="2" id="KW-1185">Reference proteome</keyword>
<dbReference type="EMBL" id="JADOUE010000001">
    <property type="protein sequence ID" value="MBG6123216.1"/>
    <property type="molecule type" value="Genomic_DNA"/>
</dbReference>